<evidence type="ECO:0000259" key="5">
    <source>
        <dbReference type="Pfam" id="PF01555"/>
    </source>
</evidence>
<dbReference type="InterPro" id="IPR002941">
    <property type="entry name" value="DNA_methylase_N4/N6"/>
</dbReference>
<dbReference type="Proteomes" id="UP001175097">
    <property type="component" value="Unassembled WGS sequence"/>
</dbReference>
<evidence type="ECO:0000256" key="1">
    <source>
        <dbReference type="ARBA" id="ARBA00022603"/>
    </source>
</evidence>
<evidence type="ECO:0000256" key="3">
    <source>
        <dbReference type="ARBA" id="ARBA00022747"/>
    </source>
</evidence>
<proteinExistence type="inferred from homology"/>
<evidence type="ECO:0000313" key="7">
    <source>
        <dbReference type="Proteomes" id="UP001175097"/>
    </source>
</evidence>
<keyword evidence="3" id="KW-0680">Restriction system</keyword>
<dbReference type="Gene3D" id="3.40.50.150">
    <property type="entry name" value="Vaccinia Virus protein VP39"/>
    <property type="match status" value="1"/>
</dbReference>
<organism evidence="6 7">
    <name type="scientific">Sporosarcina highlanderae</name>
    <dbReference type="NCBI Taxonomy" id="3035916"/>
    <lineage>
        <taxon>Bacteria</taxon>
        <taxon>Bacillati</taxon>
        <taxon>Bacillota</taxon>
        <taxon>Bacilli</taxon>
        <taxon>Bacillales</taxon>
        <taxon>Caryophanaceae</taxon>
        <taxon>Sporosarcina</taxon>
    </lineage>
</organism>
<dbReference type="SUPFAM" id="SSF53335">
    <property type="entry name" value="S-adenosyl-L-methionine-dependent methyltransferases"/>
    <property type="match status" value="1"/>
</dbReference>
<dbReference type="Gene3D" id="1.10.10.10">
    <property type="entry name" value="Winged helix-like DNA-binding domain superfamily/Winged helix DNA-binding domain"/>
    <property type="match status" value="1"/>
</dbReference>
<protein>
    <recommendedName>
        <fullName evidence="4">Methyltransferase</fullName>
        <ecNumber evidence="4">2.1.1.-</ecNumber>
    </recommendedName>
</protein>
<reference evidence="6" key="1">
    <citation type="submission" date="2023-03" db="EMBL/GenBank/DDBJ databases">
        <title>MT1 and MT2 Draft Genomes of Novel Species.</title>
        <authorList>
            <person name="Venkateswaran K."/>
        </authorList>
    </citation>
    <scope>NUCLEOTIDE SEQUENCE</scope>
    <source>
        <strain evidence="6">F6_3S_P_2</strain>
    </source>
</reference>
<dbReference type="RefSeq" id="WP_301242730.1">
    <property type="nucleotide sequence ID" value="NZ_JAROCC010000004.1"/>
</dbReference>
<dbReference type="PRINTS" id="PR00508">
    <property type="entry name" value="S21N4MTFRASE"/>
</dbReference>
<comment type="caution">
    <text evidence="6">The sequence shown here is derived from an EMBL/GenBank/DDBJ whole genome shotgun (WGS) entry which is preliminary data.</text>
</comment>
<dbReference type="EC" id="2.1.1.-" evidence="4"/>
<evidence type="ECO:0000256" key="2">
    <source>
        <dbReference type="ARBA" id="ARBA00022679"/>
    </source>
</evidence>
<dbReference type="InterPro" id="IPR001091">
    <property type="entry name" value="RM_Methyltransferase"/>
</dbReference>
<keyword evidence="1" id="KW-0489">Methyltransferase</keyword>
<evidence type="ECO:0000256" key="4">
    <source>
        <dbReference type="RuleBase" id="RU362026"/>
    </source>
</evidence>
<gene>
    <name evidence="6" type="ORF">P5G49_06760</name>
</gene>
<dbReference type="InterPro" id="IPR036388">
    <property type="entry name" value="WH-like_DNA-bd_sf"/>
</dbReference>
<dbReference type="InterPro" id="IPR029063">
    <property type="entry name" value="SAM-dependent_MTases_sf"/>
</dbReference>
<accession>A0ABT8JQW4</accession>
<keyword evidence="7" id="KW-1185">Reference proteome</keyword>
<comment type="similarity">
    <text evidence="4">Belongs to the N(4)/N(6)-methyltransferase family.</text>
</comment>
<feature type="domain" description="DNA methylase N-4/N-6" evidence="5">
    <location>
        <begin position="30"/>
        <end position="303"/>
    </location>
</feature>
<keyword evidence="2" id="KW-0808">Transferase</keyword>
<name>A0ABT8JQW4_9BACL</name>
<evidence type="ECO:0000313" key="6">
    <source>
        <dbReference type="EMBL" id="MDN4607183.1"/>
    </source>
</evidence>
<sequence length="322" mass="37503">MKNKNQFLEINNIHHGDSTELLKMITPNSINLSIWSPPYHVGKEYEKDQTYDEWKSMMSTVIRLHFEILKPGSFLVINIDDILAFKDPTIPKFQAANTAKLRVGVTKEDILSKLEQEPSLTKHQLAAIFGCSEQTIDRRLNGNNIRGGKYADQTRVKLVGGLIEEFAYEAGLYLYDRRIWSKDPAWQTSQWHSSSYRSVQEFEYLYFFWKPGETQIDRSKLTKEEWVTWGSRGIWEIPSVRRNDDHVAKFPEELPRRVIKLLTNEEDLVLDCFMGSGTTAVAAIKENRKYIGIEKELKYVSLSRKNINRVLNEIEVEQISFF</sequence>
<dbReference type="EMBL" id="JAROCC010000004">
    <property type="protein sequence ID" value="MDN4607183.1"/>
    <property type="molecule type" value="Genomic_DNA"/>
</dbReference>
<dbReference type="Pfam" id="PF01555">
    <property type="entry name" value="N6_N4_Mtase"/>
    <property type="match status" value="1"/>
</dbReference>